<feature type="region of interest" description="Disordered" evidence="1">
    <location>
        <begin position="807"/>
        <end position="830"/>
    </location>
</feature>
<dbReference type="OrthoDB" id="552990at2759"/>
<feature type="region of interest" description="Disordered" evidence="1">
    <location>
        <begin position="2045"/>
        <end position="2069"/>
    </location>
</feature>
<proteinExistence type="predicted"/>
<feature type="compositionally biased region" description="Low complexity" evidence="1">
    <location>
        <begin position="2529"/>
        <end position="2539"/>
    </location>
</feature>
<dbReference type="Proteomes" id="UP000075714">
    <property type="component" value="Unassembled WGS sequence"/>
</dbReference>
<protein>
    <submittedName>
        <fullName evidence="2">Uncharacterized protein</fullName>
    </submittedName>
</protein>
<evidence type="ECO:0000256" key="1">
    <source>
        <dbReference type="SAM" id="MobiDB-lite"/>
    </source>
</evidence>
<dbReference type="EMBL" id="LSYV01000086">
    <property type="protein sequence ID" value="KXZ43624.1"/>
    <property type="molecule type" value="Genomic_DNA"/>
</dbReference>
<dbReference type="STRING" id="33097.A0A150G1C4"/>
<feature type="region of interest" description="Disordered" evidence="1">
    <location>
        <begin position="106"/>
        <end position="155"/>
    </location>
</feature>
<accession>A0A150G1C4</accession>
<feature type="region of interest" description="Disordered" evidence="1">
    <location>
        <begin position="1638"/>
        <end position="1661"/>
    </location>
</feature>
<feature type="region of interest" description="Disordered" evidence="1">
    <location>
        <begin position="1088"/>
        <end position="1126"/>
    </location>
</feature>
<dbReference type="PANTHER" id="PTHR15678:SF6">
    <property type="entry name" value="BRIDGE-LIKE LIPID TRANSFER PROTEIN FAMILY MEMBER 2"/>
    <property type="match status" value="1"/>
</dbReference>
<dbReference type="PANTHER" id="PTHR15678">
    <property type="entry name" value="ANTIGEN MLAA-22-RELATED"/>
    <property type="match status" value="1"/>
</dbReference>
<feature type="region of interest" description="Disordered" evidence="1">
    <location>
        <begin position="438"/>
        <end position="567"/>
    </location>
</feature>
<feature type="compositionally biased region" description="Low complexity" evidence="1">
    <location>
        <begin position="807"/>
        <end position="820"/>
    </location>
</feature>
<feature type="region of interest" description="Disordered" evidence="1">
    <location>
        <begin position="1908"/>
        <end position="1944"/>
    </location>
</feature>
<evidence type="ECO:0000313" key="2">
    <source>
        <dbReference type="EMBL" id="KXZ43624.1"/>
    </source>
</evidence>
<feature type="compositionally biased region" description="Pro residues" evidence="1">
    <location>
        <begin position="2046"/>
        <end position="2061"/>
    </location>
</feature>
<feature type="compositionally biased region" description="Low complexity" evidence="1">
    <location>
        <begin position="1099"/>
        <end position="1126"/>
    </location>
</feature>
<feature type="region of interest" description="Disordered" evidence="1">
    <location>
        <begin position="2489"/>
        <end position="2509"/>
    </location>
</feature>
<feature type="region of interest" description="Disordered" evidence="1">
    <location>
        <begin position="632"/>
        <end position="652"/>
    </location>
</feature>
<sequence length="3007" mass="298098">MTSSARDAATGAVSLPLCCNAAVTLGRVNLSLSPEVLLPLLRLVGHAAGAAAGARKVLAAAKAAMAAATAAAAAAAAEREAVASEGPSVQAALLLSAAAAFGDLPASGDVPRSDSRPGDALKNAPGSGRRGAGSKAALLPQEQEEVGKPAQQRKRGRGGLAAQLALRSVAVECPSGIGLSIQADVQLDPSYSTVQLPAGQRSVRTALELGVGLVSAALWPGGAGDAGAGDGRPAAVLQAPAVAAADARDVSETPQSEDRGVVKLDMFGTRGSLDIDVALAVLSAVQGMADVAVAASRERQDADAAAAAAAVVPTAAVAPTAMYPLAEGDGSAEQGRPAPRRPRRRLAPLLEIRAQVAELSVAIGASDVVTLAVTEARGSSGLRGGAAEGLAVRVNGRRLLDVEYLTAFAAEPFAALHSPQPSGAMESAFTASAAAAAADAAAGGRPPARRPGTRRGTREPDLESQTAGAATARDWSQPPPAAAGLGRFSQPQEPQGKRKHHRRHASAAASVGGCDGAIGGARAAPPRPPPPAALQPWASLGQLPAWASAGAAPEQRRAADHKIPTNGPALGTGAEAAAGAAAGAAGAAAARLVSVELSLYGATLTVAHDESAARVYVVLAPRTSRLKETLRALKSKPSSSPGADGSGAAEEAHVAAAADAAAHAATAAEGGTGPVHARDKPLVELLLDARRLSVVVEHAPLEAWLGLHGGPLRATATQRQLYDRLVSAHVKSYGARGRSTASTVVAAAASAAAATADAAAAALLVSRPSAAFSGRSSLGRLAAGGGASSLPSGEVVSVSSTDDLSSYTYGGDSSSSGSASDGEDSDADGGAAVLSRQGQFARAPDPMVAAGGGSLLSRVPGAGRAGLPAVDGLEQVDRDVAASYIAACRAVRSFAAMSTAAAGGSSPGPSRSSGATSALVGCPGGALLHLSVAEAQACVMVAPAGCARGRQVAEATIARLDSPASEGVAFERVVAVSLDVAATDLQACFAGCGGPASPSLTAGQVGLSGWIIRARQLAAPPRSSSTPWPVGRHHAAPVAVPVRFSRPNMKTYTDLRIEADGMSGAFSTALEPALAQLAKALKQRVVPPQPTALRPDGTVAPPAAAGSGQPGQGTAAPAGAGAVAASPSGLRPWDNIRYVWRGGMKVLIRGLHLVVGGPSCLELPLSASDPRVTLSAATLGVGIATGRVDVTATALAAEGLVTGPGRGPGEPLVGVPILFLPLLTAALHTAFKQRSPTPYAFPLISQLPPPGVIQEPVDVPGLMRAASWSMSLELTLGRDAAAHLHAAGAAAPLGPLGPVLPPLGGAQPSQAPQPVQHQAQGQLAAALAGTVAATTAAAAAAQRTAVATLLAGGGGEGLPRLFIGELQVQLVMGLVRGLAGTAPVTTRGAWKRRTHFDPPRPAAAHGAPGGGAGLGSLLSRVDVHLSAELFDIAHDAQDPSDPSDLVCLRARNLRYSNSFGYTQVLRTTHRSNGTVRSRMSSRPVMTALAVEAYDIRLFKPYDSGGGAGAAVGCGTAAGPSQQAAGNASGGAAAFAAPGAAGRRRANALGGRSMAGDPADVADPSAGPGFDSGLIALCDCLLLKQAAPEGPVNPQQPQSRPIRIVIQDVQVLCTTDTRDAVIATTSHIVQVGIGNEGGGAAQTGKGAAGAKRGKGATGAGGGAAPALTLAAAAPHLLRAAGADPLAEPQIDPRVIAEERALVALLKQQNEARRAEARRRRLERQSASTTSTAVTAARDADALPGSDSESEDEVLAAAAPPPDDSASEAGAPAASEAGASVTSADRGGASEGARVHQFQKQFEIEFVRVQVALLGEWGGIRGGNGSLVLAADNAVLQGGRDPAACHKVLRFDVGALQAYAARHEQQRDAAWGGAYGPASAGGAASRPASCTPLADGLMAQAQAQAQAQPGTVGGAALGGEPSVTAAPAPAGLPPRPSSSPFVPQSSAAVQGPAAAAATAGGVPSSASATDLLVAGGGSSVGASGGMGDMGVPALSLAWLRVVNGQLLPAWPGGRAEAGGAPAPVGPRVVMQKILNPFGTHLTSTRPWVAPPPADGQAAPPPPSAATAATAGAAGTGGLRLDIEVPSIEGQMEDWHFQLLLNVITETAVSPLPKVTSLTRGSGPSNVPAVESSGEVAAVVESLVELRQALRCLQAEALTLAKYLTHGPAPCREPSSASSASASAHMLGPYTDLLFRPAPAPALLAAGAGGGTGADAVGAGAAALRGGGHAVEGGERPEIKALLGPRPTGLTAAQLAALLRRNQELLLHWVREQVGGAQESCEGMAVGLVKVRSAVAARVAAAAQRKQATSVTVRLGRFCWALINKEGSPFVRAELTGLSFHHSLDKDHTGTTKVTMHGAEMRELGTAAPGQLGPLAAAAAGQPGGQGAAAPPPAAGAGAAAAAGVIAGGEAGTEAGDAGAGAGAAVGLPILSRWRPDESRSWDEDPLLRMSLVHGGVDAQFVTYEHVEVFLHPLQVRLTYDLARSLADYFEVPDDEEPSGKDGDGAAAKAKKEKPLELAAALAARDAAGGRAAAPASGAGTARSRHSRGPSWVSEDPTAAAPAPGAAAGAAAAGASPLALAQAAALSGVRYGLAFRRLPDGRSVVLVDVGGALLPVPEAAPPAATAPPSTGGSRTARGAQAAAGVVAPGETGAGGAAGSRGVGPGGAVARPRRQYRFRYVRFNRIAARLTYSGPLLSIGGGKSGGWSVVIDARVYRNVEGGLWDIPKKYKWDVIRSVIKNVAGVQAGKLKELRGGAGGGSGSAAATAAAHPGGDPELISLAGLERYLDLDPDTAFLADGSALSALTGDRAGGGGKGGGAGGGRRAAAAALLGEVGAATVQGAKRAAASFISAGGATTARLRQVVTGKHSGARATAPGGAVGTAPLGAGTVAGYGPSSGCLAAGLVYDIPEGDLDSEGRDDEEADTVTDSVRHGMSWYGSTVQGSEPESERAVEERAAAAKKRAERLAALLGSVPEPKARMSSGRAADGRTNSGKRGAGAGGGGRSRSYRI</sequence>
<name>A0A150G1C4_GONPE</name>
<feature type="region of interest" description="Disordered" evidence="1">
    <location>
        <begin position="2964"/>
        <end position="3007"/>
    </location>
</feature>
<feature type="region of interest" description="Disordered" evidence="1">
    <location>
        <begin position="2615"/>
        <end position="2636"/>
    </location>
</feature>
<reference evidence="3" key="1">
    <citation type="journal article" date="2016" name="Nat. Commun.">
        <title>The Gonium pectorale genome demonstrates co-option of cell cycle regulation during the evolution of multicellularity.</title>
        <authorList>
            <person name="Hanschen E.R."/>
            <person name="Marriage T.N."/>
            <person name="Ferris P.J."/>
            <person name="Hamaji T."/>
            <person name="Toyoda A."/>
            <person name="Fujiyama A."/>
            <person name="Neme R."/>
            <person name="Noguchi H."/>
            <person name="Minakuchi Y."/>
            <person name="Suzuki M."/>
            <person name="Kawai-Toyooka H."/>
            <person name="Smith D.R."/>
            <person name="Sparks H."/>
            <person name="Anderson J."/>
            <person name="Bakaric R."/>
            <person name="Luria V."/>
            <person name="Karger A."/>
            <person name="Kirschner M.W."/>
            <person name="Durand P.M."/>
            <person name="Michod R.E."/>
            <person name="Nozaki H."/>
            <person name="Olson B.J."/>
        </authorList>
    </citation>
    <scope>NUCLEOTIDE SEQUENCE [LARGE SCALE GENOMIC DNA]</scope>
    <source>
        <strain evidence="3">NIES-2863</strain>
    </source>
</reference>
<feature type="compositionally biased region" description="Low complexity" evidence="1">
    <location>
        <begin position="635"/>
        <end position="652"/>
    </location>
</feature>
<feature type="region of interest" description="Disordered" evidence="1">
    <location>
        <begin position="1708"/>
        <end position="1786"/>
    </location>
</feature>
<dbReference type="InterPro" id="IPR045167">
    <property type="entry name" value="Hobbit"/>
</dbReference>
<organism evidence="2 3">
    <name type="scientific">Gonium pectorale</name>
    <name type="common">Green alga</name>
    <dbReference type="NCBI Taxonomy" id="33097"/>
    <lineage>
        <taxon>Eukaryota</taxon>
        <taxon>Viridiplantae</taxon>
        <taxon>Chlorophyta</taxon>
        <taxon>core chlorophytes</taxon>
        <taxon>Chlorophyceae</taxon>
        <taxon>CS clade</taxon>
        <taxon>Chlamydomonadales</taxon>
        <taxon>Volvocaceae</taxon>
        <taxon>Gonium</taxon>
    </lineage>
</organism>
<feature type="compositionally biased region" description="Basic and acidic residues" evidence="1">
    <location>
        <begin position="554"/>
        <end position="563"/>
    </location>
</feature>
<gene>
    <name evidence="2" type="ORF">GPECTOR_85g354</name>
</gene>
<feature type="region of interest" description="Disordered" evidence="1">
    <location>
        <begin position="2372"/>
        <end position="2391"/>
    </location>
</feature>
<feature type="compositionally biased region" description="Low complexity" evidence="1">
    <location>
        <begin position="1724"/>
        <end position="1735"/>
    </location>
</feature>
<comment type="caution">
    <text evidence="2">The sequence shown here is derived from an EMBL/GenBank/DDBJ whole genome shotgun (WGS) entry which is preliminary data.</text>
</comment>
<feature type="compositionally biased region" description="Low complexity" evidence="1">
    <location>
        <begin position="1765"/>
        <end position="1778"/>
    </location>
</feature>
<feature type="region of interest" description="Disordered" evidence="1">
    <location>
        <begin position="2529"/>
        <end position="2561"/>
    </location>
</feature>
<feature type="compositionally biased region" description="Gly residues" evidence="1">
    <location>
        <begin position="2992"/>
        <end position="3001"/>
    </location>
</feature>
<evidence type="ECO:0000313" key="3">
    <source>
        <dbReference type="Proteomes" id="UP000075714"/>
    </source>
</evidence>
<keyword evidence="3" id="KW-1185">Reference proteome</keyword>